<protein>
    <submittedName>
        <fullName evidence="1">Uncharacterized protein</fullName>
    </submittedName>
</protein>
<reference evidence="1 2" key="1">
    <citation type="journal article" date="2020" name="BMC Genomics">
        <title>Intraspecific diversification of the crop wild relative Brassica cretica Lam. using demographic model selection.</title>
        <authorList>
            <person name="Kioukis A."/>
            <person name="Michalopoulou V.A."/>
            <person name="Briers L."/>
            <person name="Pirintsos S."/>
            <person name="Studholme D.J."/>
            <person name="Pavlidis P."/>
            <person name="Sarris P.F."/>
        </authorList>
    </citation>
    <scope>NUCLEOTIDE SEQUENCE [LARGE SCALE GENOMIC DNA]</scope>
    <source>
        <strain evidence="2">cv. PFS-1207/04</strain>
    </source>
</reference>
<comment type="caution">
    <text evidence="1">The sequence shown here is derived from an EMBL/GenBank/DDBJ whole genome shotgun (WGS) entry which is preliminary data.</text>
</comment>
<evidence type="ECO:0000313" key="2">
    <source>
        <dbReference type="Proteomes" id="UP000266723"/>
    </source>
</evidence>
<dbReference type="Proteomes" id="UP000266723">
    <property type="component" value="Unassembled WGS sequence"/>
</dbReference>
<gene>
    <name evidence="1" type="ORF">DY000_02018392</name>
</gene>
<accession>A0ABQ7D1W2</accession>
<dbReference type="EMBL" id="QGKV02000759">
    <property type="protein sequence ID" value="KAF3564960.1"/>
    <property type="molecule type" value="Genomic_DNA"/>
</dbReference>
<evidence type="ECO:0000313" key="1">
    <source>
        <dbReference type="EMBL" id="KAF3564960.1"/>
    </source>
</evidence>
<proteinExistence type="predicted"/>
<name>A0ABQ7D1W2_BRACR</name>
<organism evidence="1 2">
    <name type="scientific">Brassica cretica</name>
    <name type="common">Mustard</name>
    <dbReference type="NCBI Taxonomy" id="69181"/>
    <lineage>
        <taxon>Eukaryota</taxon>
        <taxon>Viridiplantae</taxon>
        <taxon>Streptophyta</taxon>
        <taxon>Embryophyta</taxon>
        <taxon>Tracheophyta</taxon>
        <taxon>Spermatophyta</taxon>
        <taxon>Magnoliopsida</taxon>
        <taxon>eudicotyledons</taxon>
        <taxon>Gunneridae</taxon>
        <taxon>Pentapetalae</taxon>
        <taxon>rosids</taxon>
        <taxon>malvids</taxon>
        <taxon>Brassicales</taxon>
        <taxon>Brassicaceae</taxon>
        <taxon>Brassiceae</taxon>
        <taxon>Brassica</taxon>
    </lineage>
</organism>
<keyword evidence="2" id="KW-1185">Reference proteome</keyword>
<sequence length="120" mass="13317">MLGNGDMGAHYEKPTQQSLVVTIGKTRNFRVKIQVSAGDDSEPILGASVASKSSLHLTCCASSSGEACAPTNVSEEKKETKHARLRHHAWEKKKQSLLHFQRNWLRTNNPSAFNVLERQC</sequence>